<evidence type="ECO:0000313" key="3">
    <source>
        <dbReference type="Proteomes" id="UP000725002"/>
    </source>
</evidence>
<feature type="chain" id="PRO_5038094873" description="Calx-beta domain-containing protein" evidence="1">
    <location>
        <begin position="17"/>
        <end position="299"/>
    </location>
</feature>
<name>A0A940DRJ0_9BACT</name>
<dbReference type="Gene3D" id="2.60.40.2030">
    <property type="match status" value="1"/>
</dbReference>
<accession>A0A940DRJ0</accession>
<reference evidence="2" key="2">
    <citation type="journal article" date="2021" name="PeerJ">
        <title>Extensive microbial diversity within the chicken gut microbiome revealed by metagenomics and culture.</title>
        <authorList>
            <person name="Gilroy R."/>
            <person name="Ravi A."/>
            <person name="Getino M."/>
            <person name="Pursley I."/>
            <person name="Horton D.L."/>
            <person name="Alikhan N.F."/>
            <person name="Baker D."/>
            <person name="Gharbi K."/>
            <person name="Hall N."/>
            <person name="Watson M."/>
            <person name="Adriaenssens E.M."/>
            <person name="Foster-Nyarko E."/>
            <person name="Jarju S."/>
            <person name="Secka A."/>
            <person name="Antonio M."/>
            <person name="Oren A."/>
            <person name="Chaudhuri R.R."/>
            <person name="La Ragione R."/>
            <person name="Hildebrand F."/>
            <person name="Pallen M.J."/>
        </authorList>
    </citation>
    <scope>NUCLEOTIDE SEQUENCE</scope>
    <source>
        <strain evidence="2">G3-8215</strain>
    </source>
</reference>
<protein>
    <recommendedName>
        <fullName evidence="4">Calx-beta domain-containing protein</fullName>
    </recommendedName>
</protein>
<dbReference type="Proteomes" id="UP000725002">
    <property type="component" value="Unassembled WGS sequence"/>
</dbReference>
<gene>
    <name evidence="2" type="ORF">IAB75_05090</name>
</gene>
<comment type="caution">
    <text evidence="2">The sequence shown here is derived from an EMBL/GenBank/DDBJ whole genome shotgun (WGS) entry which is preliminary data.</text>
</comment>
<evidence type="ECO:0000313" key="2">
    <source>
        <dbReference type="EMBL" id="MBO8483470.1"/>
    </source>
</evidence>
<feature type="signal peptide" evidence="1">
    <location>
        <begin position="1"/>
        <end position="16"/>
    </location>
</feature>
<evidence type="ECO:0000256" key="1">
    <source>
        <dbReference type="SAM" id="SignalP"/>
    </source>
</evidence>
<dbReference type="AlphaFoldDB" id="A0A940DRJ0"/>
<sequence>MNKNIYKFLLAGIALAATVASCDLNKVPEFDDADSFAGFDATSYTFDENVGTIKIPVTIASIEPKQTVVSYTVIDGEGEQGAKVGTDVIVKDESSVLSFDGTVRTQYIELEIKERMENGVGAYTGDLTFTIRLESAGSINVGADNLCTITITDLDHPLADILGKYAVQGSMNGSPYSWTLTLSKDDEDPNVVWADALVPFAVSYPGAMEVYGRVSEDHKKITFATGQETGLMAADDDPFVLCEYLGGLQLTTEQTEIVFESEDLKVFRTDKGICFVPLKAMAAYTGALIDPGTITWTKQ</sequence>
<proteinExistence type="predicted"/>
<reference evidence="2" key="1">
    <citation type="submission" date="2020-10" db="EMBL/GenBank/DDBJ databases">
        <authorList>
            <person name="Gilroy R."/>
        </authorList>
    </citation>
    <scope>NUCLEOTIDE SEQUENCE</scope>
    <source>
        <strain evidence="2">G3-8215</strain>
    </source>
</reference>
<dbReference type="PROSITE" id="PS51257">
    <property type="entry name" value="PROKAR_LIPOPROTEIN"/>
    <property type="match status" value="1"/>
</dbReference>
<dbReference type="SUPFAM" id="SSF141072">
    <property type="entry name" value="CalX-like"/>
    <property type="match status" value="1"/>
</dbReference>
<evidence type="ECO:0008006" key="4">
    <source>
        <dbReference type="Google" id="ProtNLM"/>
    </source>
</evidence>
<organism evidence="2 3">
    <name type="scientific">Candidatus Cryptobacteroides avicola</name>
    <dbReference type="NCBI Taxonomy" id="2840757"/>
    <lineage>
        <taxon>Bacteria</taxon>
        <taxon>Pseudomonadati</taxon>
        <taxon>Bacteroidota</taxon>
        <taxon>Bacteroidia</taxon>
        <taxon>Bacteroidales</taxon>
        <taxon>Candidatus Cryptobacteroides</taxon>
    </lineage>
</organism>
<dbReference type="InterPro" id="IPR038081">
    <property type="entry name" value="CalX-like_sf"/>
</dbReference>
<keyword evidence="1" id="KW-0732">Signal</keyword>
<dbReference type="EMBL" id="JADILV010000035">
    <property type="protein sequence ID" value="MBO8483470.1"/>
    <property type="molecule type" value="Genomic_DNA"/>
</dbReference>